<protein>
    <recommendedName>
        <fullName evidence="1">Reverse transcriptase domain-containing protein</fullName>
    </recommendedName>
</protein>
<dbReference type="CDD" id="cd01650">
    <property type="entry name" value="RT_nLTR_like"/>
    <property type="match status" value="1"/>
</dbReference>
<reference evidence="2" key="1">
    <citation type="submission" date="2018-11" db="EMBL/GenBank/DDBJ databases">
        <authorList>
            <person name="Grassa J C."/>
        </authorList>
    </citation>
    <scope>NUCLEOTIDE SEQUENCE [LARGE SCALE GENOMIC DNA]</scope>
</reference>
<dbReference type="InterPro" id="IPR044730">
    <property type="entry name" value="RNase_H-like_dom_plant"/>
</dbReference>
<dbReference type="Pfam" id="PF03372">
    <property type="entry name" value="Exo_endo_phos"/>
    <property type="match status" value="1"/>
</dbReference>
<dbReference type="Pfam" id="PF13456">
    <property type="entry name" value="RVT_3"/>
    <property type="match status" value="1"/>
</dbReference>
<dbReference type="Proteomes" id="UP000596661">
    <property type="component" value="Chromosome 5"/>
</dbReference>
<dbReference type="InterPro" id="IPR000477">
    <property type="entry name" value="RT_dom"/>
</dbReference>
<evidence type="ECO:0000313" key="2">
    <source>
        <dbReference type="EnsemblPlants" id="cds.evm.model.05.193"/>
    </source>
</evidence>
<sequence length="1176" mass="132583">MKILSWNARSLGNPSAFRHLRLLVKQQSPHILFLMETKLPQNSISRFRQTLNFANGLESPRSGLGGGLLLLWHQNIDVTLLNFGKTFFDCYVKADNEATFHLTAFYGAPEAQNKPDSWMLLQRLADVSPSLPWLVIGDFNEILSNENTSGGCLRNERHMEAFRKTLDHCKLHETVFEGDPFTWIKNRSGVSTIKSRLDWCFVNHHWENQFQAPGVNHLDYFSSDHRAISASFAPLNSRIQHNQRRSRFRFEKLWLSDDQCKDIIAASWKSLTNSNPISVVLGNLDECAVNLQKWHFEKYGNMKRRITDAQLQVETLNNSPHRTPAAMTSLKNSESLLDELLEQEEIYWQQRSRVDWLQAGDRNTKFFHAKASARKSNNTIKFLIDENGNRVSSKSELAAAIHDYFAEIFSTSTLDEVALATTLSTIPSTVTAEMNDTLLKPFEATEVEAALHSMAPDKSPGIDGMSPMFYQHNWAVVGHLVTAAVLSVLNDGADPTSLNKTLITLIPKIKKPQRLQDFRPISLCTVISKLVTKVLVNRFKHVLPYVISESQSAFLPNRLITDNVLVAFELVNAIKNKTSGRKGVASLKLDMSKAFDRVEWNFIEKVMGKMGFASDWIRLIMSCLRTNSFSFILNGEVTGSLLPSRGLRQGCPLSPYLFLICSEALSRLLQHEEEVGHLNGFKLTRHAPSISHLFFADDSLLFCQANESSCLALKRSLDIYHKASGQVLNSDKSVMSFSPNTTLAAQVFFHRHLNMPICECHERYLGLPSYSGRDKKRMFSDIKEKIWRLMHTWSEKIFSAGGREVLLKAVVQSIPTYAMSCFRLPVYFCNQLESMMANFWWGLNENGNKVHWRSWKLLCKRKDSGGKCDPCKTQDYYRFNLFHPSTSLGNYWARTFRAKYARSVWRHLGITHDWNTARLMHKGDYMVHLSSLYTKIEMEKLCCALWAIWTERNRVIHGHKAKPAKDLAFFAQNYWSNYTAAQLKHSSAAPDSSSCVAATAAPLPQTSTAAAPLKPWTPPPLGMLKMNVDAAVDSTRKITGMGALIRNSNGAVVAAISQPILGCYASHEMEALAMFHCLNWAIQLHLPVSLVETDALKVSIALCKSSSAISSFQDLIADITSLLSFFSNVNVSHVKRSANMAADGLAKFALGVDKACYWSDCIPPPINSVIVNDYTF</sequence>
<dbReference type="SUPFAM" id="SSF53098">
    <property type="entry name" value="Ribonuclease H-like"/>
    <property type="match status" value="1"/>
</dbReference>
<reference evidence="2" key="2">
    <citation type="submission" date="2021-03" db="UniProtKB">
        <authorList>
            <consortium name="EnsemblPlants"/>
        </authorList>
    </citation>
    <scope>IDENTIFICATION</scope>
</reference>
<dbReference type="InterPro" id="IPR005135">
    <property type="entry name" value="Endo/exonuclease/phosphatase"/>
</dbReference>
<dbReference type="PANTHER" id="PTHR19446">
    <property type="entry name" value="REVERSE TRANSCRIPTASES"/>
    <property type="match status" value="1"/>
</dbReference>
<dbReference type="SUPFAM" id="SSF56219">
    <property type="entry name" value="DNase I-like"/>
    <property type="match status" value="1"/>
</dbReference>
<dbReference type="Gramene" id="evm.model.05.193">
    <property type="protein sequence ID" value="cds.evm.model.05.193"/>
    <property type="gene ID" value="evm.TU.05.193"/>
</dbReference>
<organism evidence="2 3">
    <name type="scientific">Cannabis sativa</name>
    <name type="common">Hemp</name>
    <name type="synonym">Marijuana</name>
    <dbReference type="NCBI Taxonomy" id="3483"/>
    <lineage>
        <taxon>Eukaryota</taxon>
        <taxon>Viridiplantae</taxon>
        <taxon>Streptophyta</taxon>
        <taxon>Embryophyta</taxon>
        <taxon>Tracheophyta</taxon>
        <taxon>Spermatophyta</taxon>
        <taxon>Magnoliopsida</taxon>
        <taxon>eudicotyledons</taxon>
        <taxon>Gunneridae</taxon>
        <taxon>Pentapetalae</taxon>
        <taxon>rosids</taxon>
        <taxon>fabids</taxon>
        <taxon>Rosales</taxon>
        <taxon>Cannabaceae</taxon>
        <taxon>Cannabis</taxon>
    </lineage>
</organism>
<dbReference type="InterPro" id="IPR036691">
    <property type="entry name" value="Endo/exonu/phosph_ase_sf"/>
</dbReference>
<evidence type="ECO:0000259" key="1">
    <source>
        <dbReference type="PROSITE" id="PS50878"/>
    </source>
</evidence>
<dbReference type="PROSITE" id="PS50878">
    <property type="entry name" value="RT_POL"/>
    <property type="match status" value="1"/>
</dbReference>
<feature type="domain" description="Reverse transcriptase" evidence="1">
    <location>
        <begin position="487"/>
        <end position="769"/>
    </location>
</feature>
<dbReference type="CDD" id="cd06222">
    <property type="entry name" value="RNase_H_like"/>
    <property type="match status" value="1"/>
</dbReference>
<dbReference type="InterPro" id="IPR002156">
    <property type="entry name" value="RNaseH_domain"/>
</dbReference>
<keyword evidence="3" id="KW-1185">Reference proteome</keyword>
<accession>A0A803PNH7</accession>
<dbReference type="EMBL" id="UZAU01000409">
    <property type="status" value="NOT_ANNOTATED_CDS"/>
    <property type="molecule type" value="Genomic_DNA"/>
</dbReference>
<dbReference type="Gene3D" id="3.60.10.10">
    <property type="entry name" value="Endonuclease/exonuclease/phosphatase"/>
    <property type="match status" value="1"/>
</dbReference>
<proteinExistence type="predicted"/>
<dbReference type="InterPro" id="IPR036397">
    <property type="entry name" value="RNaseH_sf"/>
</dbReference>
<dbReference type="EnsemblPlants" id="evm.model.05.193">
    <property type="protein sequence ID" value="cds.evm.model.05.193"/>
    <property type="gene ID" value="evm.TU.05.193"/>
</dbReference>
<dbReference type="SUPFAM" id="SSF56672">
    <property type="entry name" value="DNA/RNA polymerases"/>
    <property type="match status" value="1"/>
</dbReference>
<dbReference type="AlphaFoldDB" id="A0A803PNH7"/>
<dbReference type="Pfam" id="PF00078">
    <property type="entry name" value="RVT_1"/>
    <property type="match status" value="1"/>
</dbReference>
<name>A0A803PNH7_CANSA</name>
<dbReference type="InterPro" id="IPR012337">
    <property type="entry name" value="RNaseH-like_sf"/>
</dbReference>
<evidence type="ECO:0000313" key="3">
    <source>
        <dbReference type="Proteomes" id="UP000596661"/>
    </source>
</evidence>
<dbReference type="Gene3D" id="3.30.420.10">
    <property type="entry name" value="Ribonuclease H-like superfamily/Ribonuclease H"/>
    <property type="match status" value="1"/>
</dbReference>
<dbReference type="GO" id="GO:0003676">
    <property type="term" value="F:nucleic acid binding"/>
    <property type="evidence" value="ECO:0007669"/>
    <property type="project" value="InterPro"/>
</dbReference>
<dbReference type="InterPro" id="IPR043502">
    <property type="entry name" value="DNA/RNA_pol_sf"/>
</dbReference>
<dbReference type="GO" id="GO:0004523">
    <property type="term" value="F:RNA-DNA hybrid ribonuclease activity"/>
    <property type="evidence" value="ECO:0007669"/>
    <property type="project" value="InterPro"/>
</dbReference>